<reference evidence="1 2" key="1">
    <citation type="journal article" date="2015" name="Nat. Commun.">
        <title>Lucilia cuprina genome unlocks parasitic fly biology to underpin future interventions.</title>
        <authorList>
            <person name="Anstead C.A."/>
            <person name="Korhonen P.K."/>
            <person name="Young N.D."/>
            <person name="Hall R.S."/>
            <person name="Jex A.R."/>
            <person name="Murali S.C."/>
            <person name="Hughes D.S."/>
            <person name="Lee S.F."/>
            <person name="Perry T."/>
            <person name="Stroehlein A.J."/>
            <person name="Ansell B.R."/>
            <person name="Breugelmans B."/>
            <person name="Hofmann A."/>
            <person name="Qu J."/>
            <person name="Dugan S."/>
            <person name="Lee S.L."/>
            <person name="Chao H."/>
            <person name="Dinh H."/>
            <person name="Han Y."/>
            <person name="Doddapaneni H.V."/>
            <person name="Worley K.C."/>
            <person name="Muzny D.M."/>
            <person name="Ioannidis P."/>
            <person name="Waterhouse R.M."/>
            <person name="Zdobnov E.M."/>
            <person name="James P.J."/>
            <person name="Bagnall N.H."/>
            <person name="Kotze A.C."/>
            <person name="Gibbs R.A."/>
            <person name="Richards S."/>
            <person name="Batterham P."/>
            <person name="Gasser R.B."/>
        </authorList>
    </citation>
    <scope>NUCLEOTIDE SEQUENCE [LARGE SCALE GENOMIC DNA]</scope>
    <source>
        <strain evidence="1 2">LS</strain>
        <tissue evidence="1">Full body</tissue>
    </source>
</reference>
<dbReference type="Proteomes" id="UP000037069">
    <property type="component" value="Unassembled WGS sequence"/>
</dbReference>
<comment type="caution">
    <text evidence="1">The sequence shown here is derived from an EMBL/GenBank/DDBJ whole genome shotgun (WGS) entry which is preliminary data.</text>
</comment>
<dbReference type="AlphaFoldDB" id="A0A0L0BR16"/>
<protein>
    <submittedName>
        <fullName evidence="1">Uncharacterized protein</fullName>
    </submittedName>
</protein>
<sequence length="63" mass="7008">MHRAKGFCCCKSRGINAFLNNTVGDYLHDRVLMYKTDVGNKEYRITAGVPGISPWAAGVKYNV</sequence>
<gene>
    <name evidence="1" type="ORF">FF38_13587</name>
</gene>
<organism evidence="1 2">
    <name type="scientific">Lucilia cuprina</name>
    <name type="common">Green bottle fly</name>
    <name type="synonym">Australian sheep blowfly</name>
    <dbReference type="NCBI Taxonomy" id="7375"/>
    <lineage>
        <taxon>Eukaryota</taxon>
        <taxon>Metazoa</taxon>
        <taxon>Ecdysozoa</taxon>
        <taxon>Arthropoda</taxon>
        <taxon>Hexapoda</taxon>
        <taxon>Insecta</taxon>
        <taxon>Pterygota</taxon>
        <taxon>Neoptera</taxon>
        <taxon>Endopterygota</taxon>
        <taxon>Diptera</taxon>
        <taxon>Brachycera</taxon>
        <taxon>Muscomorpha</taxon>
        <taxon>Oestroidea</taxon>
        <taxon>Calliphoridae</taxon>
        <taxon>Luciliinae</taxon>
        <taxon>Lucilia</taxon>
    </lineage>
</organism>
<evidence type="ECO:0000313" key="2">
    <source>
        <dbReference type="Proteomes" id="UP000037069"/>
    </source>
</evidence>
<proteinExistence type="predicted"/>
<name>A0A0L0BR16_LUCCU</name>
<accession>A0A0L0BR16</accession>
<dbReference type="EMBL" id="JRES01001496">
    <property type="protein sequence ID" value="KNC22477.1"/>
    <property type="molecule type" value="Genomic_DNA"/>
</dbReference>
<evidence type="ECO:0000313" key="1">
    <source>
        <dbReference type="EMBL" id="KNC22477.1"/>
    </source>
</evidence>
<keyword evidence="2" id="KW-1185">Reference proteome</keyword>